<protein>
    <submittedName>
        <fullName evidence="1">Uncharacterized protein</fullName>
    </submittedName>
</protein>
<reference evidence="1 2" key="1">
    <citation type="journal article" date="2019" name="Commun. Biol.">
        <title>The bagworm genome reveals a unique fibroin gene that provides high tensile strength.</title>
        <authorList>
            <person name="Kono N."/>
            <person name="Nakamura H."/>
            <person name="Ohtoshi R."/>
            <person name="Tomita M."/>
            <person name="Numata K."/>
            <person name="Arakawa K."/>
        </authorList>
    </citation>
    <scope>NUCLEOTIDE SEQUENCE [LARGE SCALE GENOMIC DNA]</scope>
</reference>
<dbReference type="EMBL" id="BGZK01001405">
    <property type="protein sequence ID" value="GBP79233.1"/>
    <property type="molecule type" value="Genomic_DNA"/>
</dbReference>
<keyword evidence="2" id="KW-1185">Reference proteome</keyword>
<dbReference type="AlphaFoldDB" id="A0A4C1YW85"/>
<dbReference type="Proteomes" id="UP000299102">
    <property type="component" value="Unassembled WGS sequence"/>
</dbReference>
<evidence type="ECO:0000313" key="2">
    <source>
        <dbReference type="Proteomes" id="UP000299102"/>
    </source>
</evidence>
<name>A0A4C1YW85_EUMVA</name>
<organism evidence="1 2">
    <name type="scientific">Eumeta variegata</name>
    <name type="common">Bagworm moth</name>
    <name type="synonym">Eumeta japonica</name>
    <dbReference type="NCBI Taxonomy" id="151549"/>
    <lineage>
        <taxon>Eukaryota</taxon>
        <taxon>Metazoa</taxon>
        <taxon>Ecdysozoa</taxon>
        <taxon>Arthropoda</taxon>
        <taxon>Hexapoda</taxon>
        <taxon>Insecta</taxon>
        <taxon>Pterygota</taxon>
        <taxon>Neoptera</taxon>
        <taxon>Endopterygota</taxon>
        <taxon>Lepidoptera</taxon>
        <taxon>Glossata</taxon>
        <taxon>Ditrysia</taxon>
        <taxon>Tineoidea</taxon>
        <taxon>Psychidae</taxon>
        <taxon>Oiketicinae</taxon>
        <taxon>Eumeta</taxon>
    </lineage>
</organism>
<sequence>MLRIIDVTQAVYIFGSALLVFSFAESIHCENLNIKETFYVFGFADCLSSIIISGLPSIESPAILVFRPYLTPSTAVPLPARRSVASSAFHPPDGLGNLLDVELR</sequence>
<evidence type="ECO:0000313" key="1">
    <source>
        <dbReference type="EMBL" id="GBP79233.1"/>
    </source>
</evidence>
<proteinExistence type="predicted"/>
<accession>A0A4C1YW85</accession>
<comment type="caution">
    <text evidence="1">The sequence shown here is derived from an EMBL/GenBank/DDBJ whole genome shotgun (WGS) entry which is preliminary data.</text>
</comment>
<gene>
    <name evidence="1" type="ORF">EVAR_67910_1</name>
</gene>